<dbReference type="GO" id="GO:0030983">
    <property type="term" value="F:mismatched DNA binding"/>
    <property type="evidence" value="ECO:0007669"/>
    <property type="project" value="InterPro"/>
</dbReference>
<dbReference type="SUPFAM" id="SSF118116">
    <property type="entry name" value="DNA mismatch repair protein MutL"/>
    <property type="match status" value="1"/>
</dbReference>
<dbReference type="CDD" id="cd16926">
    <property type="entry name" value="HATPase_MutL-MLH-PMS-like"/>
    <property type="match status" value="1"/>
</dbReference>
<comment type="function">
    <text evidence="5">This protein is involved in the repair of mismatches in DNA. It is required for dam-dependent methyl-directed DNA mismatch repair. May act as a 'molecular matchmaker', a protein that promotes the formation of a stable complex between two or more DNA-binding proteins in an ATP-dependent manner without itself being part of a final effector complex.</text>
</comment>
<feature type="compositionally biased region" description="Polar residues" evidence="6">
    <location>
        <begin position="429"/>
        <end position="443"/>
    </location>
</feature>
<protein>
    <recommendedName>
        <fullName evidence="2 5">DNA mismatch repair protein MutL</fullName>
    </recommendedName>
</protein>
<evidence type="ECO:0000259" key="7">
    <source>
        <dbReference type="SMART" id="SM00853"/>
    </source>
</evidence>
<dbReference type="AlphaFoldDB" id="A0A1Y3G7R7"/>
<dbReference type="GO" id="GO:0005524">
    <property type="term" value="F:ATP binding"/>
    <property type="evidence" value="ECO:0007669"/>
    <property type="project" value="InterPro"/>
</dbReference>
<dbReference type="Gene3D" id="3.30.1540.20">
    <property type="entry name" value="MutL, C-terminal domain, dimerisation subdomain"/>
    <property type="match status" value="1"/>
</dbReference>
<dbReference type="PANTHER" id="PTHR10073">
    <property type="entry name" value="DNA MISMATCH REPAIR PROTEIN MLH, PMS, MUTL"/>
    <property type="match status" value="1"/>
</dbReference>
<dbReference type="Pfam" id="PF08676">
    <property type="entry name" value="MutL_C"/>
    <property type="match status" value="1"/>
</dbReference>
<dbReference type="InterPro" id="IPR037198">
    <property type="entry name" value="MutL_C_sf"/>
</dbReference>
<feature type="domain" description="MutL C-terminal dimerisation" evidence="7">
    <location>
        <begin position="487"/>
        <end position="636"/>
    </location>
</feature>
<keyword evidence="3 5" id="KW-0227">DNA damage</keyword>
<dbReference type="InterPro" id="IPR014721">
    <property type="entry name" value="Ribsml_uS5_D2-typ_fold_subgr"/>
</dbReference>
<comment type="similarity">
    <text evidence="1 5">Belongs to the DNA mismatch repair MutL/HexB family.</text>
</comment>
<dbReference type="InterPro" id="IPR042120">
    <property type="entry name" value="MutL_C_dimsub"/>
</dbReference>
<accession>A0A1Y3G7R7</accession>
<evidence type="ECO:0000313" key="9">
    <source>
        <dbReference type="EMBL" id="OUJ07057.1"/>
    </source>
</evidence>
<dbReference type="Pfam" id="PF13589">
    <property type="entry name" value="HATPase_c_3"/>
    <property type="match status" value="1"/>
</dbReference>
<dbReference type="FunFam" id="3.30.565.10:FF:000003">
    <property type="entry name" value="DNA mismatch repair endonuclease MutL"/>
    <property type="match status" value="1"/>
</dbReference>
<dbReference type="SUPFAM" id="SSF55874">
    <property type="entry name" value="ATPase domain of HSP90 chaperone/DNA topoisomerase II/histidine kinase"/>
    <property type="match status" value="1"/>
</dbReference>
<dbReference type="PROSITE" id="PS00058">
    <property type="entry name" value="DNA_MISMATCH_REPAIR_1"/>
    <property type="match status" value="1"/>
</dbReference>
<dbReference type="InterPro" id="IPR002099">
    <property type="entry name" value="MutL/Mlh/PMS"/>
</dbReference>
<dbReference type="Pfam" id="PF01119">
    <property type="entry name" value="DNA_mis_repair"/>
    <property type="match status" value="1"/>
</dbReference>
<evidence type="ECO:0000256" key="3">
    <source>
        <dbReference type="ARBA" id="ARBA00022763"/>
    </source>
</evidence>
<dbReference type="SUPFAM" id="SSF54211">
    <property type="entry name" value="Ribosomal protein S5 domain 2-like"/>
    <property type="match status" value="1"/>
</dbReference>
<comment type="caution">
    <text evidence="9">The sequence shown here is derived from an EMBL/GenBank/DDBJ whole genome shotgun (WGS) entry which is preliminary data.</text>
</comment>
<dbReference type="InterPro" id="IPR038973">
    <property type="entry name" value="MutL/Mlh/Pms-like"/>
</dbReference>
<dbReference type="CDD" id="cd00782">
    <property type="entry name" value="MutL_Trans"/>
    <property type="match status" value="1"/>
</dbReference>
<dbReference type="EMBL" id="JOPG01000005">
    <property type="protein sequence ID" value="OUJ07057.1"/>
    <property type="molecule type" value="Genomic_DNA"/>
</dbReference>
<keyword evidence="4 5" id="KW-0234">DNA repair</keyword>
<feature type="compositionally biased region" description="Gly residues" evidence="6">
    <location>
        <begin position="451"/>
        <end position="463"/>
    </location>
</feature>
<dbReference type="NCBIfam" id="TIGR00585">
    <property type="entry name" value="mutl"/>
    <property type="match status" value="1"/>
</dbReference>
<evidence type="ECO:0000256" key="1">
    <source>
        <dbReference type="ARBA" id="ARBA00006082"/>
    </source>
</evidence>
<organism evidence="9 10">
    <name type="scientific">Acetobacter malorum</name>
    <dbReference type="NCBI Taxonomy" id="178901"/>
    <lineage>
        <taxon>Bacteria</taxon>
        <taxon>Pseudomonadati</taxon>
        <taxon>Pseudomonadota</taxon>
        <taxon>Alphaproteobacteria</taxon>
        <taxon>Acetobacterales</taxon>
        <taxon>Acetobacteraceae</taxon>
        <taxon>Acetobacter</taxon>
    </lineage>
</organism>
<dbReference type="PANTHER" id="PTHR10073:SF12">
    <property type="entry name" value="DNA MISMATCH REPAIR PROTEIN MLH1"/>
    <property type="match status" value="1"/>
</dbReference>
<evidence type="ECO:0000256" key="5">
    <source>
        <dbReference type="HAMAP-Rule" id="MF_00149"/>
    </source>
</evidence>
<feature type="compositionally biased region" description="Pro residues" evidence="6">
    <location>
        <begin position="356"/>
        <end position="373"/>
    </location>
</feature>
<dbReference type="InterPro" id="IPR013507">
    <property type="entry name" value="DNA_mismatch_S5_2-like"/>
</dbReference>
<dbReference type="InterPro" id="IPR014790">
    <property type="entry name" value="MutL_C"/>
</dbReference>
<gene>
    <name evidence="5" type="primary">mutL</name>
    <name evidence="9" type="ORF">HK23_10770</name>
</gene>
<dbReference type="GO" id="GO:0140664">
    <property type="term" value="F:ATP-dependent DNA damage sensor activity"/>
    <property type="evidence" value="ECO:0007669"/>
    <property type="project" value="InterPro"/>
</dbReference>
<evidence type="ECO:0000313" key="10">
    <source>
        <dbReference type="Proteomes" id="UP000242683"/>
    </source>
</evidence>
<dbReference type="SMART" id="SM00853">
    <property type="entry name" value="MutL_C"/>
    <property type="match status" value="1"/>
</dbReference>
<dbReference type="InterPro" id="IPR042121">
    <property type="entry name" value="MutL_C_regsub"/>
</dbReference>
<proteinExistence type="inferred from homology"/>
<name>A0A1Y3G7R7_9PROT</name>
<dbReference type="InterPro" id="IPR020568">
    <property type="entry name" value="Ribosomal_Su5_D2-typ_SF"/>
</dbReference>
<evidence type="ECO:0000256" key="4">
    <source>
        <dbReference type="ARBA" id="ARBA00023204"/>
    </source>
</evidence>
<feature type="region of interest" description="Disordered" evidence="6">
    <location>
        <begin position="351"/>
        <end position="391"/>
    </location>
</feature>
<dbReference type="GO" id="GO:0016887">
    <property type="term" value="F:ATP hydrolysis activity"/>
    <property type="evidence" value="ECO:0007669"/>
    <property type="project" value="InterPro"/>
</dbReference>
<dbReference type="InterPro" id="IPR036890">
    <property type="entry name" value="HATPase_C_sf"/>
</dbReference>
<dbReference type="Gene3D" id="3.30.565.10">
    <property type="entry name" value="Histidine kinase-like ATPase, C-terminal domain"/>
    <property type="match status" value="1"/>
</dbReference>
<evidence type="ECO:0000259" key="8">
    <source>
        <dbReference type="SMART" id="SM01340"/>
    </source>
</evidence>
<dbReference type="HAMAP" id="MF_00149">
    <property type="entry name" value="DNA_mis_repair"/>
    <property type="match status" value="1"/>
</dbReference>
<dbReference type="SMART" id="SM01340">
    <property type="entry name" value="DNA_mis_repair"/>
    <property type="match status" value="1"/>
</dbReference>
<sequence>MSGTLPLRPTLRRLPEVLVNRIAAGEVIERPAAALKELVENAIDAGAKRLDVSLQNGGIDQIIVTDDGNGMFPEELTLAVERHCTSKLQDESLVHIRTLGFRGEALPSIGAAARLSITSRPRGESGAWKIRVEGGKIFPPEPSAGAPGTSVVVEDLFFATPARRKFLKSARVEGRHAESVIRRLALAVPDTAFRFSMDDRVVFDLPAQDMAARAAALLGANEADGFLKIHGERDGMTLSGFACGPSVHRATAAGQFMLVNGRPVVDPVLKTAVRVAYRRVIEHGRHPVVALMLTIPPDRVDVNVHPAKTELRFADEASVRSLVIGTLGRALEAGAGSVGVRPSFSAVRPGRIWYPPENPPQQPAPPAPGPRPVPYATQGSFAEPRLGLGDTPSARMLPPLPAVEEADPYRHGHGPDADGVLPGADNFDEASNTAFSPDGQTQDGRVPPGYAQGGAGWDAGGMVPGASPESYPAGSAPQAAAHPLGAAVAQVLDTYIIAVAADGSLVLVDQHAAHERLTHERLREQFLSGSIRGQRLLVPDVVELPRGQVDVLVSRQEMLAKLGIELEAFGGTAVLVRALPAMLNTTDAIGLLRDLAEELEADDAGAPDEMPSLDGRLDAVIARMACHGSIRAGRRLSREEMDALLRQMEATPRAGTCSHGRPTWLKMTKNDLEKLFGRR</sequence>
<evidence type="ECO:0000256" key="2">
    <source>
        <dbReference type="ARBA" id="ARBA00021975"/>
    </source>
</evidence>
<dbReference type="GO" id="GO:0032300">
    <property type="term" value="C:mismatch repair complex"/>
    <property type="evidence" value="ECO:0007669"/>
    <property type="project" value="InterPro"/>
</dbReference>
<dbReference type="Gene3D" id="3.30.230.10">
    <property type="match status" value="1"/>
</dbReference>
<dbReference type="Proteomes" id="UP000242683">
    <property type="component" value="Unassembled WGS sequence"/>
</dbReference>
<dbReference type="Gene3D" id="3.30.1370.100">
    <property type="entry name" value="MutL, C-terminal domain, regulatory subdomain"/>
    <property type="match status" value="1"/>
</dbReference>
<dbReference type="InterPro" id="IPR020667">
    <property type="entry name" value="DNA_mismatch_repair_MutL"/>
</dbReference>
<dbReference type="InterPro" id="IPR014762">
    <property type="entry name" value="DNA_mismatch_repair_CS"/>
</dbReference>
<evidence type="ECO:0000256" key="6">
    <source>
        <dbReference type="SAM" id="MobiDB-lite"/>
    </source>
</evidence>
<reference evidence="10" key="1">
    <citation type="submission" date="2014-06" db="EMBL/GenBank/DDBJ databases">
        <authorList>
            <person name="Winans N.J."/>
            <person name="Newell P.D."/>
            <person name="Douglas A.E."/>
        </authorList>
    </citation>
    <scope>NUCLEOTIDE SEQUENCE [LARGE SCALE GENOMIC DNA]</scope>
    <source>
        <strain evidence="10">DsW_057</strain>
    </source>
</reference>
<feature type="domain" description="DNA mismatch repair protein S5" evidence="8">
    <location>
        <begin position="214"/>
        <end position="332"/>
    </location>
</feature>
<dbReference type="GO" id="GO:0006298">
    <property type="term" value="P:mismatch repair"/>
    <property type="evidence" value="ECO:0007669"/>
    <property type="project" value="UniProtKB-UniRule"/>
</dbReference>
<feature type="region of interest" description="Disordered" evidence="6">
    <location>
        <begin position="426"/>
        <end position="478"/>
    </location>
</feature>